<accession>A0ABN3RCC5</accession>
<dbReference type="InterPro" id="IPR036938">
    <property type="entry name" value="PAP2/HPO_sf"/>
</dbReference>
<dbReference type="EMBL" id="BAAASJ010000076">
    <property type="protein sequence ID" value="GAA2648727.1"/>
    <property type="molecule type" value="Genomic_DNA"/>
</dbReference>
<sequence>MDARRRPDLGVLHAPDCEEAPQGRIGSELNKVAANIATGRNKAGVHWRSDYTEAVRLGEEVAIGVLREAKESTLEDAVFTLSRFDGTTMTV</sequence>
<protein>
    <submittedName>
        <fullName evidence="1">Uncharacterized protein</fullName>
    </submittedName>
</protein>
<evidence type="ECO:0000313" key="2">
    <source>
        <dbReference type="Proteomes" id="UP001500151"/>
    </source>
</evidence>
<dbReference type="Gene3D" id="1.10.606.10">
    <property type="entry name" value="Vanadium-containing Chloroperoxidase, domain 2"/>
    <property type="match status" value="1"/>
</dbReference>
<dbReference type="InterPro" id="IPR016119">
    <property type="entry name" value="Br/Cl_peroxidase_C"/>
</dbReference>
<dbReference type="Proteomes" id="UP001500151">
    <property type="component" value="Unassembled WGS sequence"/>
</dbReference>
<comment type="caution">
    <text evidence="1">The sequence shown here is derived from an EMBL/GenBank/DDBJ whole genome shotgun (WGS) entry which is preliminary data.</text>
</comment>
<evidence type="ECO:0000313" key="1">
    <source>
        <dbReference type="EMBL" id="GAA2648727.1"/>
    </source>
</evidence>
<name>A0ABN3RCC5_9ACTN</name>
<dbReference type="RefSeq" id="WP_344393813.1">
    <property type="nucleotide sequence ID" value="NZ_BAAASJ010000076.1"/>
</dbReference>
<reference evidence="1 2" key="1">
    <citation type="journal article" date="2019" name="Int. J. Syst. Evol. Microbiol.">
        <title>The Global Catalogue of Microorganisms (GCM) 10K type strain sequencing project: providing services to taxonomists for standard genome sequencing and annotation.</title>
        <authorList>
            <consortium name="The Broad Institute Genomics Platform"/>
            <consortium name="The Broad Institute Genome Sequencing Center for Infectious Disease"/>
            <person name="Wu L."/>
            <person name="Ma J."/>
        </authorList>
    </citation>
    <scope>NUCLEOTIDE SEQUENCE [LARGE SCALE GENOMIC DNA]</scope>
    <source>
        <strain evidence="1 2">JCM 4524</strain>
    </source>
</reference>
<gene>
    <name evidence="1" type="ORF">GCM10010307_56560</name>
</gene>
<dbReference type="SUPFAM" id="SSF48317">
    <property type="entry name" value="Acid phosphatase/Vanadium-dependent haloperoxidase"/>
    <property type="match status" value="1"/>
</dbReference>
<keyword evidence="2" id="KW-1185">Reference proteome</keyword>
<proteinExistence type="predicted"/>
<organism evidence="1 2">
    <name type="scientific">Streptomyces vastus</name>
    <dbReference type="NCBI Taxonomy" id="285451"/>
    <lineage>
        <taxon>Bacteria</taxon>
        <taxon>Bacillati</taxon>
        <taxon>Actinomycetota</taxon>
        <taxon>Actinomycetes</taxon>
        <taxon>Kitasatosporales</taxon>
        <taxon>Streptomycetaceae</taxon>
        <taxon>Streptomyces</taxon>
    </lineage>
</organism>